<proteinExistence type="predicted"/>
<organism evidence="2">
    <name type="scientific">Zea mays</name>
    <name type="common">Maize</name>
    <dbReference type="NCBI Taxonomy" id="4577"/>
    <lineage>
        <taxon>Eukaryota</taxon>
        <taxon>Viridiplantae</taxon>
        <taxon>Streptophyta</taxon>
        <taxon>Embryophyta</taxon>
        <taxon>Tracheophyta</taxon>
        <taxon>Spermatophyta</taxon>
        <taxon>Magnoliopsida</taxon>
        <taxon>Liliopsida</taxon>
        <taxon>Poales</taxon>
        <taxon>Poaceae</taxon>
        <taxon>PACMAD clade</taxon>
        <taxon>Panicoideae</taxon>
        <taxon>Andropogonodae</taxon>
        <taxon>Andropogoneae</taxon>
        <taxon>Tripsacinae</taxon>
        <taxon>Zea</taxon>
    </lineage>
</organism>
<gene>
    <name evidence="2" type="ORF">ZEAMMB73_Zm00001d014417</name>
</gene>
<reference evidence="2" key="1">
    <citation type="submission" date="2015-12" db="EMBL/GenBank/DDBJ databases">
        <title>Update maize B73 reference genome by single molecule sequencing technologies.</title>
        <authorList>
            <consortium name="Maize Genome Sequencing Project"/>
            <person name="Ware D."/>
        </authorList>
    </citation>
    <scope>NUCLEOTIDE SEQUENCE</scope>
    <source>
        <tissue evidence="2">Seedling</tissue>
    </source>
</reference>
<name>A0A1D6GT29_MAIZE</name>
<feature type="compositionally biased region" description="Polar residues" evidence="1">
    <location>
        <begin position="62"/>
        <end position="81"/>
    </location>
</feature>
<dbReference type="IntAct" id="A0A1D6GT29">
    <property type="interactions" value="8"/>
</dbReference>
<sequence length="136" mass="14859">MEDVHNVIDHWMELDKIIARHQSSSIIDPNQLEGNTPGAPITPEGGAPPTKVPTYNMLHTKVTPNYFSTDSSKGSLDGTSSTKEDTDAATVTIKSTTIPVRGHGTVTVDDHNRRHQTLIFDDLTSAQLTIQHTTSR</sequence>
<protein>
    <submittedName>
        <fullName evidence="2">Uncharacterized protein</fullName>
    </submittedName>
</protein>
<feature type="region of interest" description="Disordered" evidence="1">
    <location>
        <begin position="27"/>
        <end position="90"/>
    </location>
</feature>
<evidence type="ECO:0000256" key="1">
    <source>
        <dbReference type="SAM" id="MobiDB-lite"/>
    </source>
</evidence>
<evidence type="ECO:0000313" key="2">
    <source>
        <dbReference type="EMBL" id="AQK66167.1"/>
    </source>
</evidence>
<dbReference type="EMBL" id="CM000781">
    <property type="protein sequence ID" value="AQK66167.1"/>
    <property type="molecule type" value="Genomic_DNA"/>
</dbReference>
<accession>A0A1D6GT29</accession>
<dbReference type="InParanoid" id="A0A1D6GT29"/>
<dbReference type="AlphaFoldDB" id="A0A1D6GT29"/>